<keyword evidence="2" id="KW-0808">Transferase</keyword>
<reference evidence="2" key="1">
    <citation type="submission" date="2022-04" db="EMBL/GenBank/DDBJ databases">
        <title>Halobacillus sp. isolated from saltern.</title>
        <authorList>
            <person name="Won M."/>
            <person name="Lee C.-M."/>
            <person name="Woen H.-Y."/>
            <person name="Kwon S.-W."/>
        </authorList>
    </citation>
    <scope>NUCLEOTIDE SEQUENCE</scope>
    <source>
        <strain evidence="2">SSHM10-5</strain>
    </source>
</reference>
<dbReference type="Gene3D" id="3.40.50.150">
    <property type="entry name" value="Vaccinia Virus protein VP39"/>
    <property type="match status" value="1"/>
</dbReference>
<gene>
    <name evidence="2" type="ORF">MUO15_00750</name>
</gene>
<dbReference type="EMBL" id="CP095075">
    <property type="protein sequence ID" value="UOR12108.1"/>
    <property type="molecule type" value="Genomic_DNA"/>
</dbReference>
<dbReference type="Pfam" id="PF08241">
    <property type="entry name" value="Methyltransf_11"/>
    <property type="match status" value="1"/>
</dbReference>
<dbReference type="Proteomes" id="UP000830326">
    <property type="component" value="Chromosome"/>
</dbReference>
<dbReference type="PANTHER" id="PTHR43591:SF24">
    <property type="entry name" value="2-METHOXY-6-POLYPRENYL-1,4-BENZOQUINOL METHYLASE, MITOCHONDRIAL"/>
    <property type="match status" value="1"/>
</dbReference>
<dbReference type="GO" id="GO:0032259">
    <property type="term" value="P:methylation"/>
    <property type="evidence" value="ECO:0007669"/>
    <property type="project" value="UniProtKB-KW"/>
</dbReference>
<dbReference type="PANTHER" id="PTHR43591">
    <property type="entry name" value="METHYLTRANSFERASE"/>
    <property type="match status" value="1"/>
</dbReference>
<dbReference type="GO" id="GO:0008168">
    <property type="term" value="F:methyltransferase activity"/>
    <property type="evidence" value="ECO:0007669"/>
    <property type="project" value="UniProtKB-KW"/>
</dbReference>
<keyword evidence="2" id="KW-0489">Methyltransferase</keyword>
<dbReference type="SUPFAM" id="SSF53335">
    <property type="entry name" value="S-adenosyl-L-methionine-dependent methyltransferases"/>
    <property type="match status" value="1"/>
</dbReference>
<evidence type="ECO:0000259" key="1">
    <source>
        <dbReference type="Pfam" id="PF08241"/>
    </source>
</evidence>
<organism evidence="2 3">
    <name type="scientific">Halobacillus amylolyticus</name>
    <dbReference type="NCBI Taxonomy" id="2932259"/>
    <lineage>
        <taxon>Bacteria</taxon>
        <taxon>Bacillati</taxon>
        <taxon>Bacillota</taxon>
        <taxon>Bacilli</taxon>
        <taxon>Bacillales</taxon>
        <taxon>Bacillaceae</taxon>
        <taxon>Halobacillus</taxon>
    </lineage>
</organism>
<dbReference type="CDD" id="cd02440">
    <property type="entry name" value="AdoMet_MTases"/>
    <property type="match status" value="1"/>
</dbReference>
<keyword evidence="3" id="KW-1185">Reference proteome</keyword>
<dbReference type="RefSeq" id="WP_245032668.1">
    <property type="nucleotide sequence ID" value="NZ_CP095075.1"/>
</dbReference>
<proteinExistence type="predicted"/>
<protein>
    <submittedName>
        <fullName evidence="2">Class I SAM-dependent methyltransferase</fullName>
    </submittedName>
</protein>
<evidence type="ECO:0000313" key="3">
    <source>
        <dbReference type="Proteomes" id="UP000830326"/>
    </source>
</evidence>
<feature type="domain" description="Methyltransferase type 11" evidence="1">
    <location>
        <begin position="6"/>
        <end position="81"/>
    </location>
</feature>
<dbReference type="InterPro" id="IPR013216">
    <property type="entry name" value="Methyltransf_11"/>
</dbReference>
<evidence type="ECO:0000313" key="2">
    <source>
        <dbReference type="EMBL" id="UOR12108.1"/>
    </source>
</evidence>
<sequence>MLPDHINIVGIDISEGMLARAKEKRPNAETQLMLMNAEQLDFKNESFDVVVLHLILSVVEHPNQALMEALRVVKQDGRILIFDKFLPNGQNPSIVRKLFNIFSTTIGTDINRNFGEISKGVPFRTITNERSISGGYRIIVLAKSE</sequence>
<name>A0ABY4HCW4_9BACI</name>
<accession>A0ABY4HCW4</accession>
<dbReference type="InterPro" id="IPR029063">
    <property type="entry name" value="SAM-dependent_MTases_sf"/>
</dbReference>